<dbReference type="RefSeq" id="WP_058880724.1">
    <property type="nucleotide sequence ID" value="NZ_CP072642.1"/>
</dbReference>
<reference evidence="2 3" key="1">
    <citation type="submission" date="2021-03" db="EMBL/GenBank/DDBJ databases">
        <title>Genomic and phenotypic characterization of Chloracidobacterium isolates provides evidence for multiple species.</title>
        <authorList>
            <person name="Saini M.K."/>
            <person name="Costas A.M.G."/>
            <person name="Tank M."/>
            <person name="Bryant D.A."/>
        </authorList>
    </citation>
    <scope>NUCLEOTIDE SEQUENCE [LARGE SCALE GENOMIC DNA]</scope>
    <source>
        <strain evidence="2 3">N</strain>
    </source>
</reference>
<protein>
    <submittedName>
        <fullName evidence="2">Uncharacterized protein</fullName>
    </submittedName>
</protein>
<keyword evidence="1" id="KW-1133">Transmembrane helix</keyword>
<keyword evidence="3" id="KW-1185">Reference proteome</keyword>
<evidence type="ECO:0000313" key="3">
    <source>
        <dbReference type="Proteomes" id="UP000677668"/>
    </source>
</evidence>
<dbReference type="EMBL" id="CP072642">
    <property type="protein sequence ID" value="QUV94084.1"/>
    <property type="molecule type" value="Genomic_DNA"/>
</dbReference>
<keyword evidence="1" id="KW-0472">Membrane</keyword>
<sequence>MSPLRIGLLGAAILLAIVGAWMYMSQASSTETYKFWIAVVCFVAAGGSALGFFLTRPEERAEDISITKF</sequence>
<accession>A0ABX8AZE1</accession>
<gene>
    <name evidence="2" type="ORF">J8C05_01075</name>
</gene>
<feature type="transmembrane region" description="Helical" evidence="1">
    <location>
        <begin position="6"/>
        <end position="23"/>
    </location>
</feature>
<evidence type="ECO:0000256" key="1">
    <source>
        <dbReference type="SAM" id="Phobius"/>
    </source>
</evidence>
<evidence type="ECO:0000313" key="2">
    <source>
        <dbReference type="EMBL" id="QUV94084.1"/>
    </source>
</evidence>
<name>A0ABX8AZE1_9BACT</name>
<feature type="transmembrane region" description="Helical" evidence="1">
    <location>
        <begin position="35"/>
        <end position="54"/>
    </location>
</feature>
<keyword evidence="1" id="KW-0812">Transmembrane</keyword>
<proteinExistence type="predicted"/>
<organism evidence="2 3">
    <name type="scientific">Chloracidobacterium sp. N</name>
    <dbReference type="NCBI Taxonomy" id="2821540"/>
    <lineage>
        <taxon>Bacteria</taxon>
        <taxon>Pseudomonadati</taxon>
        <taxon>Acidobacteriota</taxon>
        <taxon>Terriglobia</taxon>
        <taxon>Terriglobales</taxon>
        <taxon>Acidobacteriaceae</taxon>
        <taxon>Chloracidobacterium</taxon>
        <taxon>Chloracidobacterium aggregatum</taxon>
    </lineage>
</organism>
<dbReference type="Proteomes" id="UP000677668">
    <property type="component" value="Chromosome 1"/>
</dbReference>